<sequence>MWVPVCFLCVLISSSAFCTVLCRKNAGCSTFSSAFGMHSSNCKH</sequence>
<evidence type="ECO:0000313" key="3">
    <source>
        <dbReference type="Proteomes" id="UP001162483"/>
    </source>
</evidence>
<feature type="chain" id="PRO_5047359489" evidence="1">
    <location>
        <begin position="19"/>
        <end position="44"/>
    </location>
</feature>
<evidence type="ECO:0000313" key="2">
    <source>
        <dbReference type="EMBL" id="CAI9596391.1"/>
    </source>
</evidence>
<proteinExistence type="predicted"/>
<accession>A0ABN9FJB1</accession>
<dbReference type="EMBL" id="CATNWA010016917">
    <property type="protein sequence ID" value="CAI9596391.1"/>
    <property type="molecule type" value="Genomic_DNA"/>
</dbReference>
<comment type="caution">
    <text evidence="2">The sequence shown here is derived from an EMBL/GenBank/DDBJ whole genome shotgun (WGS) entry which is preliminary data.</text>
</comment>
<name>A0ABN9FJB1_9NEOB</name>
<keyword evidence="1" id="KW-0732">Signal</keyword>
<reference evidence="2" key="1">
    <citation type="submission" date="2023-05" db="EMBL/GenBank/DDBJ databases">
        <authorList>
            <person name="Stuckert A."/>
        </authorList>
    </citation>
    <scope>NUCLEOTIDE SEQUENCE</scope>
</reference>
<feature type="signal peptide" evidence="1">
    <location>
        <begin position="1"/>
        <end position="18"/>
    </location>
</feature>
<keyword evidence="3" id="KW-1185">Reference proteome</keyword>
<dbReference type="Proteomes" id="UP001162483">
    <property type="component" value="Unassembled WGS sequence"/>
</dbReference>
<protein>
    <submittedName>
        <fullName evidence="2">Uncharacterized protein</fullName>
    </submittedName>
</protein>
<evidence type="ECO:0000256" key="1">
    <source>
        <dbReference type="SAM" id="SignalP"/>
    </source>
</evidence>
<organism evidence="2 3">
    <name type="scientific">Staurois parvus</name>
    <dbReference type="NCBI Taxonomy" id="386267"/>
    <lineage>
        <taxon>Eukaryota</taxon>
        <taxon>Metazoa</taxon>
        <taxon>Chordata</taxon>
        <taxon>Craniata</taxon>
        <taxon>Vertebrata</taxon>
        <taxon>Euteleostomi</taxon>
        <taxon>Amphibia</taxon>
        <taxon>Batrachia</taxon>
        <taxon>Anura</taxon>
        <taxon>Neobatrachia</taxon>
        <taxon>Ranoidea</taxon>
        <taxon>Ranidae</taxon>
        <taxon>Staurois</taxon>
    </lineage>
</organism>
<gene>
    <name evidence="2" type="ORF">SPARVUS_LOCUS12064853</name>
</gene>